<organism evidence="9 10">
    <name type="scientific">Galerina marginata (strain CBS 339.88)</name>
    <dbReference type="NCBI Taxonomy" id="685588"/>
    <lineage>
        <taxon>Eukaryota</taxon>
        <taxon>Fungi</taxon>
        <taxon>Dikarya</taxon>
        <taxon>Basidiomycota</taxon>
        <taxon>Agaricomycotina</taxon>
        <taxon>Agaricomycetes</taxon>
        <taxon>Agaricomycetidae</taxon>
        <taxon>Agaricales</taxon>
        <taxon>Agaricineae</taxon>
        <taxon>Strophariaceae</taxon>
        <taxon>Galerina</taxon>
    </lineage>
</organism>
<dbReference type="HOGENOM" id="CLU_001265_54_6_1"/>
<evidence type="ECO:0000256" key="6">
    <source>
        <dbReference type="SAM" id="MobiDB-lite"/>
    </source>
</evidence>
<protein>
    <recommendedName>
        <fullName evidence="8">Major facilitator superfamily (MFS) profile domain-containing protein</fullName>
    </recommendedName>
</protein>
<name>A0A067T8W0_GALM3</name>
<dbReference type="AlphaFoldDB" id="A0A067T8W0"/>
<evidence type="ECO:0000256" key="1">
    <source>
        <dbReference type="ARBA" id="ARBA00004141"/>
    </source>
</evidence>
<feature type="domain" description="Major facilitator superfamily (MFS) profile" evidence="8">
    <location>
        <begin position="28"/>
        <end position="496"/>
    </location>
</feature>
<dbReference type="GO" id="GO:0016020">
    <property type="term" value="C:membrane"/>
    <property type="evidence" value="ECO:0007669"/>
    <property type="project" value="UniProtKB-SubCell"/>
</dbReference>
<feature type="transmembrane region" description="Helical" evidence="7">
    <location>
        <begin position="101"/>
        <end position="123"/>
    </location>
</feature>
<feature type="transmembrane region" description="Helical" evidence="7">
    <location>
        <begin position="397"/>
        <end position="423"/>
    </location>
</feature>
<evidence type="ECO:0000256" key="7">
    <source>
        <dbReference type="SAM" id="Phobius"/>
    </source>
</evidence>
<keyword evidence="3 7" id="KW-0812">Transmembrane</keyword>
<dbReference type="EMBL" id="KL142374">
    <property type="protein sequence ID" value="KDR78797.1"/>
    <property type="molecule type" value="Genomic_DNA"/>
</dbReference>
<accession>A0A067T8W0</accession>
<proteinExistence type="predicted"/>
<dbReference type="Gene3D" id="1.20.1250.20">
    <property type="entry name" value="MFS general substrate transporter like domains"/>
    <property type="match status" value="1"/>
</dbReference>
<dbReference type="Pfam" id="PF07690">
    <property type="entry name" value="MFS_1"/>
    <property type="match status" value="1"/>
</dbReference>
<dbReference type="InterPro" id="IPR020846">
    <property type="entry name" value="MFS_dom"/>
</dbReference>
<feature type="transmembrane region" description="Helical" evidence="7">
    <location>
        <begin position="367"/>
        <end position="385"/>
    </location>
</feature>
<comment type="subcellular location">
    <subcellularLocation>
        <location evidence="1">Membrane</location>
        <topology evidence="1">Multi-pass membrane protein</topology>
    </subcellularLocation>
</comment>
<dbReference type="SUPFAM" id="SSF103473">
    <property type="entry name" value="MFS general substrate transporter"/>
    <property type="match status" value="1"/>
</dbReference>
<dbReference type="PRINTS" id="PR01035">
    <property type="entry name" value="TCRTETA"/>
</dbReference>
<sequence length="498" mass="53652">MTTQIDEETPLLAQNASKKRPTPLPWAQFSIVMFLQLAEPLTSQVIYPFAPQLIRDLGITNGNESKVGYYVGLMQSLFFLTQAFTVLHWSRVSDRVGRKPVILSGLAGLSLSMYCFGLSRTFWGLVLSRSLNGALNGNIGVIKSMMAEMTDSTNISKAYAYMPIAWSTGGTLGPIIGGSLSRPAERFPHLFGNSEFLKKYPYFLPCAVPATFSLVAWLVTFLFLKETVPSPTPVAEYLGFKKEKVDSSGQNESGGAEDAPSAGAASSKAKNAQVINDLPEPEKPLPLRLLLTRRVIIAAGNYASLSFVDIAFRAIQPLFLSTPIHLGGLGLPPSSIGNLLSIFGVLNGLFQVFFFAQVNDRFGSKNIFIFGIASAIPAFASFPIINILARSQGYSTAVWAAVGFQIVISIAISLSYGAIFIFISTASPNRASLGATNGLCQMSVSVMRAIGPAAANSLFSLSIDKDYLGGYLVYYTLLAVVGVSLVIASMLPRHMWTD</sequence>
<feature type="transmembrane region" description="Helical" evidence="7">
    <location>
        <begin position="335"/>
        <end position="355"/>
    </location>
</feature>
<keyword evidence="5 7" id="KW-0472">Membrane</keyword>
<evidence type="ECO:0000259" key="8">
    <source>
        <dbReference type="PROSITE" id="PS50850"/>
    </source>
</evidence>
<evidence type="ECO:0000256" key="4">
    <source>
        <dbReference type="ARBA" id="ARBA00022989"/>
    </source>
</evidence>
<feature type="region of interest" description="Disordered" evidence="6">
    <location>
        <begin position="1"/>
        <end position="20"/>
    </location>
</feature>
<dbReference type="GO" id="GO:0022857">
    <property type="term" value="F:transmembrane transporter activity"/>
    <property type="evidence" value="ECO:0007669"/>
    <property type="project" value="InterPro"/>
</dbReference>
<feature type="transmembrane region" description="Helical" evidence="7">
    <location>
        <begin position="472"/>
        <end position="491"/>
    </location>
</feature>
<gene>
    <name evidence="9" type="ORF">GALMADRAFT_244352</name>
</gene>
<evidence type="ECO:0000313" key="10">
    <source>
        <dbReference type="Proteomes" id="UP000027222"/>
    </source>
</evidence>
<dbReference type="InterPro" id="IPR011701">
    <property type="entry name" value="MFS"/>
</dbReference>
<evidence type="ECO:0000313" key="9">
    <source>
        <dbReference type="EMBL" id="KDR78797.1"/>
    </source>
</evidence>
<dbReference type="PANTHER" id="PTHR23504:SF15">
    <property type="entry name" value="MAJOR FACILITATOR SUPERFAMILY (MFS) PROFILE DOMAIN-CONTAINING PROTEIN"/>
    <property type="match status" value="1"/>
</dbReference>
<evidence type="ECO:0000256" key="5">
    <source>
        <dbReference type="ARBA" id="ARBA00023136"/>
    </source>
</evidence>
<dbReference type="PROSITE" id="PS50850">
    <property type="entry name" value="MFS"/>
    <property type="match status" value="1"/>
</dbReference>
<dbReference type="InterPro" id="IPR001958">
    <property type="entry name" value="Tet-R_TetA/multi-R_MdtG-like"/>
</dbReference>
<keyword evidence="10" id="KW-1185">Reference proteome</keyword>
<feature type="transmembrane region" description="Helical" evidence="7">
    <location>
        <begin position="202"/>
        <end position="224"/>
    </location>
</feature>
<evidence type="ECO:0000256" key="3">
    <source>
        <dbReference type="ARBA" id="ARBA00022692"/>
    </source>
</evidence>
<dbReference type="OrthoDB" id="419616at2759"/>
<dbReference type="PANTHER" id="PTHR23504">
    <property type="entry name" value="MAJOR FACILITATOR SUPERFAMILY DOMAIN-CONTAINING PROTEIN 10"/>
    <property type="match status" value="1"/>
</dbReference>
<keyword evidence="4 7" id="KW-1133">Transmembrane helix</keyword>
<feature type="transmembrane region" description="Helical" evidence="7">
    <location>
        <begin position="67"/>
        <end position="89"/>
    </location>
</feature>
<dbReference type="Proteomes" id="UP000027222">
    <property type="component" value="Unassembled WGS sequence"/>
</dbReference>
<reference evidence="10" key="1">
    <citation type="journal article" date="2014" name="Proc. Natl. Acad. Sci. U.S.A.">
        <title>Extensive sampling of basidiomycete genomes demonstrates inadequacy of the white-rot/brown-rot paradigm for wood decay fungi.</title>
        <authorList>
            <person name="Riley R."/>
            <person name="Salamov A.A."/>
            <person name="Brown D.W."/>
            <person name="Nagy L.G."/>
            <person name="Floudas D."/>
            <person name="Held B.W."/>
            <person name="Levasseur A."/>
            <person name="Lombard V."/>
            <person name="Morin E."/>
            <person name="Otillar R."/>
            <person name="Lindquist E.A."/>
            <person name="Sun H."/>
            <person name="LaButti K.M."/>
            <person name="Schmutz J."/>
            <person name="Jabbour D."/>
            <person name="Luo H."/>
            <person name="Baker S.E."/>
            <person name="Pisabarro A.G."/>
            <person name="Walton J.D."/>
            <person name="Blanchette R.A."/>
            <person name="Henrissat B."/>
            <person name="Martin F."/>
            <person name="Cullen D."/>
            <person name="Hibbett D.S."/>
            <person name="Grigoriev I.V."/>
        </authorList>
    </citation>
    <scope>NUCLEOTIDE SEQUENCE [LARGE SCALE GENOMIC DNA]</scope>
    <source>
        <strain evidence="10">CBS 339.88</strain>
    </source>
</reference>
<keyword evidence="2" id="KW-0813">Transport</keyword>
<dbReference type="CDD" id="cd17330">
    <property type="entry name" value="MFS_SLC46_TetA_like"/>
    <property type="match status" value="1"/>
</dbReference>
<evidence type="ECO:0000256" key="2">
    <source>
        <dbReference type="ARBA" id="ARBA00022448"/>
    </source>
</evidence>
<dbReference type="InterPro" id="IPR036259">
    <property type="entry name" value="MFS_trans_sf"/>
</dbReference>